<keyword evidence="6" id="KW-1185">Reference proteome</keyword>
<sequence>MAGSTRSSAWRALAIVAVVAGATPASAQLSTPLDDTMMEQFRWRSVGPANMMGRVSDVEGIGSPSKTFFVAAAGGSIWKTTNNGVTFQPVFDEQRVISMGDLAIAPSDTMQIWAGTGEPDSRNSISPGSGIYKSVDGGLTWELKGLEETQAIGRVVVHPTNPDIVYVAALGAIWGSNPERGLYRTTDGGDSWELVKFISDKAGFVDVAMDPRDPEVLFAASWERVRGPYFLNSGGPGSALWKTTDGGDSWTEVVGNGFPTTLKGRIGLAIAPSSPDVMYAMVEAEEEADGSGGNGLYRSADAGASWEKVNDENTRPFYYSQVRVDVANPDRVYFSSTPVKYSDDGGRTAGNTTVGVHVDHHAMWMDPGDPDHMVVGNDGGIAITWDKGGNWQVPNVFAIGQFYHVTYNMDTPYRVCGGLQDNGTWCGPSRRDGGSITNYMWATISGGDGFVTAQHPTNPDIVWAESQGGNMARLNLATGERTGLQKPEWRDRWIEFEDSILVVWDDSLNAPPAAAQERIDRFRAMQRADSASREMRWNWNTPFFVSPHDPSVFYAAGNRVLKSTALGDDLQVISGDLSYADAEKIEVSTRTTGGITPDVTGAETFATIVSLDESPLVRGKLFAGTDDGRLWMSPDDGESWTELTERVGSLVPEGTYVSRIEPSKHDPARFYVTYDNHRRNDFTPYVLVTDDDGASFRSIAAGIPQEWPADGPNFAHVIREDPVNPNLLFVGTDLGVWVSTDRGGAWQRFHEGLPTVPVHDLRIHPRDRELIAGTHGRSIWIVDIAPLQQMTDGVMAEGAVLFEPAPALQFGDPAVGGESTGQGFFQGESVSTGARLTYWLPEAVEGRRVEFTIADASGAEVGTAAGGGSQGFNTAVWNLQGPPPPPEPLSPAARRDSLQMIATVRAVADSLVQFEGGDREALDGVIDNMIAGDLGRGFGGGGFGGGGGAPLFRERPGETPVAGGGGGRGPGGGGPGGGGAQNAMREVFGALRDRGIGFAAFRGRGGGGGAPVDPGIYTATATVDGRTLTTRIEVVRDADYVIGTNQQDEAWFGADSWSEFLERFDEARVEAAAERGR</sequence>
<protein>
    <recommendedName>
        <fullName evidence="4">Sortilin N-terminal domain-containing protein</fullName>
    </recommendedName>
</protein>
<dbReference type="InterPro" id="IPR050310">
    <property type="entry name" value="VPS10-sortilin"/>
</dbReference>
<feature type="chain" id="PRO_5045373778" description="Sortilin N-terminal domain-containing protein" evidence="3">
    <location>
        <begin position="28"/>
        <end position="1077"/>
    </location>
</feature>
<dbReference type="InterPro" id="IPR036278">
    <property type="entry name" value="Sialidase_sf"/>
</dbReference>
<dbReference type="SUPFAM" id="SSF50939">
    <property type="entry name" value="Sialidases"/>
    <property type="match status" value="1"/>
</dbReference>
<keyword evidence="1" id="KW-0677">Repeat</keyword>
<organism evidence="5 6">
    <name type="scientific">Gaopeijia maritima</name>
    <dbReference type="NCBI Taxonomy" id="3119007"/>
    <lineage>
        <taxon>Bacteria</taxon>
        <taxon>Pseudomonadati</taxon>
        <taxon>Gemmatimonadota</taxon>
        <taxon>Longimicrobiia</taxon>
        <taxon>Gaopeijiales</taxon>
        <taxon>Gaopeijiaceae</taxon>
        <taxon>Gaopeijia</taxon>
    </lineage>
</organism>
<evidence type="ECO:0000256" key="3">
    <source>
        <dbReference type="SAM" id="SignalP"/>
    </source>
</evidence>
<evidence type="ECO:0000313" key="6">
    <source>
        <dbReference type="Proteomes" id="UP001484239"/>
    </source>
</evidence>
<dbReference type="InterPro" id="IPR031778">
    <property type="entry name" value="Sortilin_N"/>
</dbReference>
<evidence type="ECO:0000256" key="1">
    <source>
        <dbReference type="ARBA" id="ARBA00022737"/>
    </source>
</evidence>
<evidence type="ECO:0000313" key="5">
    <source>
        <dbReference type="EMBL" id="MEK9501939.1"/>
    </source>
</evidence>
<gene>
    <name evidence="5" type="ORF">WI372_13180</name>
</gene>
<name>A0ABU9EB84_9BACT</name>
<dbReference type="Gene3D" id="2.130.10.10">
    <property type="entry name" value="YVTN repeat-like/Quinoprotein amine dehydrogenase"/>
    <property type="match status" value="3"/>
</dbReference>
<reference evidence="5 6" key="1">
    <citation type="submission" date="2024-02" db="EMBL/GenBank/DDBJ databases">
        <title>A novel Gemmatimonadota bacterium.</title>
        <authorList>
            <person name="Du Z.-J."/>
            <person name="Ye Y.-Q."/>
        </authorList>
    </citation>
    <scope>NUCLEOTIDE SEQUENCE [LARGE SCALE GENOMIC DNA]</scope>
    <source>
        <strain evidence="5 6">DH-20</strain>
    </source>
</reference>
<feature type="domain" description="Sortilin N-terminal" evidence="4">
    <location>
        <begin position="131"/>
        <end position="253"/>
    </location>
</feature>
<dbReference type="CDD" id="cd15482">
    <property type="entry name" value="Sialidase_non-viral"/>
    <property type="match status" value="1"/>
</dbReference>
<evidence type="ECO:0000259" key="4">
    <source>
        <dbReference type="Pfam" id="PF15902"/>
    </source>
</evidence>
<dbReference type="SUPFAM" id="SSF110296">
    <property type="entry name" value="Oligoxyloglucan reducing end-specific cellobiohydrolase"/>
    <property type="match status" value="1"/>
</dbReference>
<evidence type="ECO:0000256" key="2">
    <source>
        <dbReference type="SAM" id="MobiDB-lite"/>
    </source>
</evidence>
<dbReference type="InterPro" id="IPR015943">
    <property type="entry name" value="WD40/YVTN_repeat-like_dom_sf"/>
</dbReference>
<dbReference type="PANTHER" id="PTHR12106:SF27">
    <property type="entry name" value="SORTILIN-RELATED RECEPTOR"/>
    <property type="match status" value="1"/>
</dbReference>
<comment type="caution">
    <text evidence="5">The sequence shown here is derived from an EMBL/GenBank/DDBJ whole genome shotgun (WGS) entry which is preliminary data.</text>
</comment>
<accession>A0ABU9EB84</accession>
<keyword evidence="3" id="KW-0732">Signal</keyword>
<feature type="region of interest" description="Disordered" evidence="2">
    <location>
        <begin position="956"/>
        <end position="980"/>
    </location>
</feature>
<feature type="compositionally biased region" description="Gly residues" evidence="2">
    <location>
        <begin position="962"/>
        <end position="980"/>
    </location>
</feature>
<dbReference type="Pfam" id="PF15902">
    <property type="entry name" value="Sortilin-Vps10"/>
    <property type="match status" value="1"/>
</dbReference>
<proteinExistence type="predicted"/>
<dbReference type="EMBL" id="JBBHLI010000008">
    <property type="protein sequence ID" value="MEK9501939.1"/>
    <property type="molecule type" value="Genomic_DNA"/>
</dbReference>
<dbReference type="Proteomes" id="UP001484239">
    <property type="component" value="Unassembled WGS sequence"/>
</dbReference>
<dbReference type="RefSeq" id="WP_405287290.1">
    <property type="nucleotide sequence ID" value="NZ_JBBHLI010000008.1"/>
</dbReference>
<dbReference type="PANTHER" id="PTHR12106">
    <property type="entry name" value="SORTILIN RELATED"/>
    <property type="match status" value="1"/>
</dbReference>
<feature type="signal peptide" evidence="3">
    <location>
        <begin position="1"/>
        <end position="27"/>
    </location>
</feature>